<dbReference type="Proteomes" id="UP001321473">
    <property type="component" value="Unassembled WGS sequence"/>
</dbReference>
<gene>
    <name evidence="2" type="ORF">V5799_017425</name>
</gene>
<accession>A0AAQ4F265</accession>
<proteinExistence type="predicted"/>
<protein>
    <submittedName>
        <fullName evidence="2">Uncharacterized protein</fullName>
    </submittedName>
</protein>
<organism evidence="2 3">
    <name type="scientific">Amblyomma americanum</name>
    <name type="common">Lone star tick</name>
    <dbReference type="NCBI Taxonomy" id="6943"/>
    <lineage>
        <taxon>Eukaryota</taxon>
        <taxon>Metazoa</taxon>
        <taxon>Ecdysozoa</taxon>
        <taxon>Arthropoda</taxon>
        <taxon>Chelicerata</taxon>
        <taxon>Arachnida</taxon>
        <taxon>Acari</taxon>
        <taxon>Parasitiformes</taxon>
        <taxon>Ixodida</taxon>
        <taxon>Ixodoidea</taxon>
        <taxon>Ixodidae</taxon>
        <taxon>Amblyomminae</taxon>
        <taxon>Amblyomma</taxon>
    </lineage>
</organism>
<keyword evidence="3" id="KW-1185">Reference proteome</keyword>
<feature type="region of interest" description="Disordered" evidence="1">
    <location>
        <begin position="92"/>
        <end position="115"/>
    </location>
</feature>
<name>A0AAQ4F265_AMBAM</name>
<evidence type="ECO:0000256" key="1">
    <source>
        <dbReference type="SAM" id="MobiDB-lite"/>
    </source>
</evidence>
<evidence type="ECO:0000313" key="3">
    <source>
        <dbReference type="Proteomes" id="UP001321473"/>
    </source>
</evidence>
<dbReference type="EMBL" id="JARKHS020007880">
    <property type="protein sequence ID" value="KAK8781234.1"/>
    <property type="molecule type" value="Genomic_DNA"/>
</dbReference>
<evidence type="ECO:0000313" key="2">
    <source>
        <dbReference type="EMBL" id="KAK8781234.1"/>
    </source>
</evidence>
<dbReference type="AlphaFoldDB" id="A0AAQ4F265"/>
<sequence>MTDVRSIAARDQAAVLPNGPVEKHPLATSFKSSAEAAGIKRDFMAAMLVAEMWYTRCSLQIPAAAPVTSLSIGHHFIEERELKAARRLLKAERRRGTNQPKVTRRLIERNAPITS</sequence>
<reference evidence="2 3" key="1">
    <citation type="journal article" date="2023" name="Arcadia Sci">
        <title>De novo assembly of a long-read Amblyomma americanum tick genome.</title>
        <authorList>
            <person name="Chou S."/>
            <person name="Poskanzer K.E."/>
            <person name="Rollins M."/>
            <person name="Thuy-Boun P.S."/>
        </authorList>
    </citation>
    <scope>NUCLEOTIDE SEQUENCE [LARGE SCALE GENOMIC DNA]</scope>
    <source>
        <strain evidence="2">F_SG_1</strain>
        <tissue evidence="2">Salivary glands</tissue>
    </source>
</reference>
<comment type="caution">
    <text evidence="2">The sequence shown here is derived from an EMBL/GenBank/DDBJ whole genome shotgun (WGS) entry which is preliminary data.</text>
</comment>